<keyword evidence="8" id="KW-1185">Reference proteome</keyword>
<proteinExistence type="predicted"/>
<sequence>MSSAVESSVSTPASNPPPPPPVSESNEEEQVKEASGSAPESSQKEEPARVKVRRARTTTPTKDTELVELPEDLDIFWLPEEALSVDATPNPDLPPPEIFEEALNKLLITLHPQVQHRATYPPDSDPPVEPTLGLYCPIEGGEYIIDATVRELARSTGAEVLVLDSVQLAAGEWGHFGKAANALQLPSNPLHFPSDTQSPFQARSETTEAEEHDDEDGTGFPSPQMMTLTLLAPQQGRGVITPSARRAVTRSKIKVFFDTLVNSTPKSSATEATSSSPNRPRIIYIRDFATLAASSSVWYPPLLSAVRQRRRGPMSRPSSPVLNPITIVFGMTPPLTPPVSTGIGPHLSLVNHLLNRQFPPSVSPQDPKPERIDWSESDAAEKARERSSPKLSTTTEDDGSDAQKPEIIVLGSPPRGIPGLPPMMAQPQPSRGPRSGDSEKRTTFFRTAVLVPSKRSHTQERLSRMARRREINELCMRMGVGAVGGSVEESPAAEVVASSEEQDALSEKSEAEVSTESATSENPEPPTPLMWDDWGNRIEVWSNVKKIADSAVGRALSVAALSADKSLDATVVPWDYVQSAWLARKSLRDQKRSWLKDAGSLSTQDLEEAKASADEAATDEVVERVRNDADLDPYEQRLLGSIVDSASMPTSFSHVHLPPHIIDSVRTIVSLPLLHPHAFQTGILKQHSMTGCLLFGPPGTGKTLVVRALAKEAGCRMLAITPSDIMDMYVGEAEKLVRAVFSLARRLSPCVVFLDEIDALFGARMAARESGGAAAAHRGVITEFMQEMDGLKSSKEDGIIVIGATNRPFDLDDAVLRRLPRRLLVDLPGEKERAEILKILLRDEDLASDVTPLLLAKKTESFSGSDLKPALDAVKERVHVPWKQSPAQAPSESSGNDAADSSNVLGSVSSSPSAPPELAESGKSEPTRDASQTTEPIPHTRVLHLHNFLKALKEITPSSSESLGSLSELRKWNDEFGEGRKGKRKSPWGRGLFGFIEAKKPIAEESKVATAPSSPASTSP</sequence>
<evidence type="ECO:0000256" key="5">
    <source>
        <dbReference type="SAM" id="MobiDB-lite"/>
    </source>
</evidence>
<dbReference type="Gene3D" id="3.40.50.300">
    <property type="entry name" value="P-loop containing nucleotide triphosphate hydrolases"/>
    <property type="match status" value="1"/>
</dbReference>
<feature type="region of interest" description="Disordered" evidence="5">
    <location>
        <begin position="1"/>
        <end position="64"/>
    </location>
</feature>
<feature type="compositionally biased region" description="Polar residues" evidence="5">
    <location>
        <begin position="194"/>
        <end position="204"/>
    </location>
</feature>
<evidence type="ECO:0000256" key="2">
    <source>
        <dbReference type="ARBA" id="ARBA00022741"/>
    </source>
</evidence>
<feature type="compositionally biased region" description="Low complexity" evidence="5">
    <location>
        <begin position="512"/>
        <end position="521"/>
    </location>
</feature>
<dbReference type="PANTHER" id="PTHR45644">
    <property type="entry name" value="AAA ATPASE, PUTATIVE (AFU_ORTHOLOGUE AFUA_2G12920)-RELATED-RELATED"/>
    <property type="match status" value="1"/>
</dbReference>
<keyword evidence="2" id="KW-0547">Nucleotide-binding</keyword>
<feature type="region of interest" description="Disordered" evidence="5">
    <location>
        <begin position="486"/>
        <end position="531"/>
    </location>
</feature>
<dbReference type="SMART" id="SM00382">
    <property type="entry name" value="AAA"/>
    <property type="match status" value="1"/>
</dbReference>
<reference evidence="7" key="1">
    <citation type="submission" date="2022-06" db="EMBL/GenBank/DDBJ databases">
        <title>Genome Sequence of Candolleomyces eurysporus.</title>
        <authorList>
            <person name="Buettner E."/>
        </authorList>
    </citation>
    <scope>NUCLEOTIDE SEQUENCE</scope>
    <source>
        <strain evidence="7">VTCC 930004</strain>
    </source>
</reference>
<evidence type="ECO:0000313" key="7">
    <source>
        <dbReference type="EMBL" id="KAJ2936719.1"/>
    </source>
</evidence>
<feature type="compositionally biased region" description="Acidic residues" evidence="5">
    <location>
        <begin position="207"/>
        <end position="217"/>
    </location>
</feature>
<dbReference type="PROSITE" id="PS00674">
    <property type="entry name" value="AAA"/>
    <property type="match status" value="1"/>
</dbReference>
<evidence type="ECO:0000256" key="4">
    <source>
        <dbReference type="ARBA" id="ARBA00023128"/>
    </source>
</evidence>
<dbReference type="GO" id="GO:0016887">
    <property type="term" value="F:ATP hydrolysis activity"/>
    <property type="evidence" value="ECO:0007669"/>
    <property type="project" value="InterPro"/>
</dbReference>
<dbReference type="OrthoDB" id="39734at2759"/>
<keyword evidence="3" id="KW-0067">ATP-binding</keyword>
<dbReference type="InterPro" id="IPR003593">
    <property type="entry name" value="AAA+_ATPase"/>
</dbReference>
<feature type="region of interest" description="Disordered" evidence="5">
    <location>
        <begin position="187"/>
        <end position="223"/>
    </location>
</feature>
<dbReference type="GO" id="GO:0005741">
    <property type="term" value="C:mitochondrial outer membrane"/>
    <property type="evidence" value="ECO:0007669"/>
    <property type="project" value="TreeGrafter"/>
</dbReference>
<keyword evidence="4" id="KW-0496">Mitochondrion</keyword>
<comment type="subcellular location">
    <subcellularLocation>
        <location evidence="1">Mitochondrion</location>
    </subcellularLocation>
</comment>
<evidence type="ECO:0000259" key="6">
    <source>
        <dbReference type="SMART" id="SM00382"/>
    </source>
</evidence>
<protein>
    <recommendedName>
        <fullName evidence="6">AAA+ ATPase domain-containing protein</fullName>
    </recommendedName>
</protein>
<feature type="compositionally biased region" description="Basic and acidic residues" evidence="5">
    <location>
        <begin position="367"/>
        <end position="388"/>
    </location>
</feature>
<dbReference type="EMBL" id="JANBPK010000023">
    <property type="protein sequence ID" value="KAJ2936719.1"/>
    <property type="molecule type" value="Genomic_DNA"/>
</dbReference>
<feature type="domain" description="AAA+ ATPase" evidence="6">
    <location>
        <begin position="688"/>
        <end position="829"/>
    </location>
</feature>
<feature type="compositionally biased region" description="Low complexity" evidence="5">
    <location>
        <begin position="901"/>
        <end position="919"/>
    </location>
</feature>
<feature type="non-terminal residue" evidence="7">
    <location>
        <position position="1"/>
    </location>
</feature>
<feature type="compositionally biased region" description="Polar residues" evidence="5">
    <location>
        <begin position="885"/>
        <end position="900"/>
    </location>
</feature>
<evidence type="ECO:0000256" key="1">
    <source>
        <dbReference type="ARBA" id="ARBA00004173"/>
    </source>
</evidence>
<dbReference type="InterPro" id="IPR003960">
    <property type="entry name" value="ATPase_AAA_CS"/>
</dbReference>
<dbReference type="Gene3D" id="1.10.8.60">
    <property type="match status" value="1"/>
</dbReference>
<organism evidence="7 8">
    <name type="scientific">Candolleomyces eurysporus</name>
    <dbReference type="NCBI Taxonomy" id="2828524"/>
    <lineage>
        <taxon>Eukaryota</taxon>
        <taxon>Fungi</taxon>
        <taxon>Dikarya</taxon>
        <taxon>Basidiomycota</taxon>
        <taxon>Agaricomycotina</taxon>
        <taxon>Agaricomycetes</taxon>
        <taxon>Agaricomycetidae</taxon>
        <taxon>Agaricales</taxon>
        <taxon>Agaricineae</taxon>
        <taxon>Psathyrellaceae</taxon>
        <taxon>Candolleomyces</taxon>
    </lineage>
</organism>
<dbReference type="InterPro" id="IPR051701">
    <property type="entry name" value="Mito_OM_Translocase_MSP1"/>
</dbReference>
<feature type="region of interest" description="Disordered" evidence="5">
    <location>
        <begin position="358"/>
        <end position="439"/>
    </location>
</feature>
<dbReference type="Proteomes" id="UP001140091">
    <property type="component" value="Unassembled WGS sequence"/>
</dbReference>
<dbReference type="InterPro" id="IPR027417">
    <property type="entry name" value="P-loop_NTPase"/>
</dbReference>
<gene>
    <name evidence="7" type="ORF">H1R20_g376</name>
</gene>
<comment type="caution">
    <text evidence="7">The sequence shown here is derived from an EMBL/GenBank/DDBJ whole genome shotgun (WGS) entry which is preliminary data.</text>
</comment>
<dbReference type="InterPro" id="IPR003959">
    <property type="entry name" value="ATPase_AAA_core"/>
</dbReference>
<dbReference type="PANTHER" id="PTHR45644:SF56">
    <property type="entry name" value="AAA ATPASE, PUTATIVE (AFU_ORTHOLOGUE AFUA_2G12920)-RELATED"/>
    <property type="match status" value="1"/>
</dbReference>
<feature type="region of interest" description="Disordered" evidence="5">
    <location>
        <begin position="882"/>
        <end position="941"/>
    </location>
</feature>
<accession>A0A9W8JPQ7</accession>
<name>A0A9W8JPQ7_9AGAR</name>
<dbReference type="AlphaFoldDB" id="A0A9W8JPQ7"/>
<dbReference type="Pfam" id="PF00004">
    <property type="entry name" value="AAA"/>
    <property type="match status" value="1"/>
</dbReference>
<evidence type="ECO:0000256" key="3">
    <source>
        <dbReference type="ARBA" id="ARBA00022840"/>
    </source>
</evidence>
<dbReference type="SUPFAM" id="SSF52540">
    <property type="entry name" value="P-loop containing nucleoside triphosphate hydrolases"/>
    <property type="match status" value="1"/>
</dbReference>
<dbReference type="GO" id="GO:0005524">
    <property type="term" value="F:ATP binding"/>
    <property type="evidence" value="ECO:0007669"/>
    <property type="project" value="UniProtKB-KW"/>
</dbReference>
<evidence type="ECO:0000313" key="8">
    <source>
        <dbReference type="Proteomes" id="UP001140091"/>
    </source>
</evidence>